<feature type="domain" description="NAD-dependent epimerase/dehydratase" evidence="1">
    <location>
        <begin position="4"/>
        <end position="234"/>
    </location>
</feature>
<reference evidence="3" key="1">
    <citation type="journal article" date="2019" name="Int. J. Syst. Evol. Microbiol.">
        <title>The Global Catalogue of Microorganisms (GCM) 10K type strain sequencing project: providing services to taxonomists for standard genome sequencing and annotation.</title>
        <authorList>
            <consortium name="The Broad Institute Genomics Platform"/>
            <consortium name="The Broad Institute Genome Sequencing Center for Infectious Disease"/>
            <person name="Wu L."/>
            <person name="Ma J."/>
        </authorList>
    </citation>
    <scope>NUCLEOTIDE SEQUENCE [LARGE SCALE GENOMIC DNA]</scope>
    <source>
        <strain evidence="3">JCM 17224</strain>
    </source>
</reference>
<proteinExistence type="predicted"/>
<organism evidence="2 3">
    <name type="scientific">Hymenobacter fastidiosus</name>
    <dbReference type="NCBI Taxonomy" id="486264"/>
    <lineage>
        <taxon>Bacteria</taxon>
        <taxon>Pseudomonadati</taxon>
        <taxon>Bacteroidota</taxon>
        <taxon>Cytophagia</taxon>
        <taxon>Cytophagales</taxon>
        <taxon>Hymenobacteraceae</taxon>
        <taxon>Hymenobacter</taxon>
    </lineage>
</organism>
<dbReference type="Gene3D" id="3.40.50.720">
    <property type="entry name" value="NAD(P)-binding Rossmann-like Domain"/>
    <property type="match status" value="1"/>
</dbReference>
<evidence type="ECO:0000259" key="1">
    <source>
        <dbReference type="Pfam" id="PF01370"/>
    </source>
</evidence>
<dbReference type="InterPro" id="IPR036291">
    <property type="entry name" value="NAD(P)-bd_dom_sf"/>
</dbReference>
<protein>
    <submittedName>
        <fullName evidence="2">SDR family oxidoreductase</fullName>
    </submittedName>
</protein>
<dbReference type="Pfam" id="PF01370">
    <property type="entry name" value="Epimerase"/>
    <property type="match status" value="1"/>
</dbReference>
<dbReference type="CDD" id="cd08946">
    <property type="entry name" value="SDR_e"/>
    <property type="match status" value="1"/>
</dbReference>
<comment type="caution">
    <text evidence="2">The sequence shown here is derived from an EMBL/GenBank/DDBJ whole genome shotgun (WGS) entry which is preliminary data.</text>
</comment>
<dbReference type="SUPFAM" id="SSF51735">
    <property type="entry name" value="NAD(P)-binding Rossmann-fold domains"/>
    <property type="match status" value="1"/>
</dbReference>
<evidence type="ECO:0000313" key="2">
    <source>
        <dbReference type="EMBL" id="GAA3995274.1"/>
    </source>
</evidence>
<gene>
    <name evidence="2" type="ORF">GCM10022408_02110</name>
</gene>
<dbReference type="PANTHER" id="PTHR43245:SF23">
    <property type="entry name" value="NAD(P)-BINDING DOMAIN-CONTAINING PROTEIN"/>
    <property type="match status" value="1"/>
</dbReference>
<dbReference type="PANTHER" id="PTHR43245">
    <property type="entry name" value="BIFUNCTIONAL POLYMYXIN RESISTANCE PROTEIN ARNA"/>
    <property type="match status" value="1"/>
</dbReference>
<dbReference type="RefSeq" id="WP_345070384.1">
    <property type="nucleotide sequence ID" value="NZ_BAABDJ010000002.1"/>
</dbReference>
<sequence>MQRILITGNMGYVGPGVVRHLRRQFPGAELMGYDMGYFAHCLTGGQRLPESRLDRQLFGDVRHLPTDLLRGVAAVVHLAAISNDPMGQTYEAVTLEINHQAGIELARRAKAAGVRTFVFASSCSLYGAGGEGAKTENSDLNPLTAYARSKALSEQDLQPLADENFRVTCLRFATACGWSDRLRLDLVVNDFVAGAVAGGRINILSDGSPWRPLIHVLDMARAIEWALIREAGQGGDFLAVNAGSDTWNYQVRDIAQAVAAEIPGTVVQLNPAAAPDKRSYRVDFRLFRELAPGHQPRHTLPATIAELRDGLVEMNFRDSAFRSSQLMRLRVLTSLRESGQLGATLAWLPERALAPAAAPLARVSALLA</sequence>
<keyword evidence="3" id="KW-1185">Reference proteome</keyword>
<accession>A0ABP7RBF2</accession>
<dbReference type="Proteomes" id="UP001500567">
    <property type="component" value="Unassembled WGS sequence"/>
</dbReference>
<evidence type="ECO:0000313" key="3">
    <source>
        <dbReference type="Proteomes" id="UP001500567"/>
    </source>
</evidence>
<dbReference type="InterPro" id="IPR050177">
    <property type="entry name" value="Lipid_A_modif_metabolic_enz"/>
</dbReference>
<dbReference type="InterPro" id="IPR001509">
    <property type="entry name" value="Epimerase_deHydtase"/>
</dbReference>
<name>A0ABP7RBF2_9BACT</name>
<dbReference type="EMBL" id="BAABDJ010000002">
    <property type="protein sequence ID" value="GAA3995274.1"/>
    <property type="molecule type" value="Genomic_DNA"/>
</dbReference>